<organism evidence="1 2">
    <name type="scientific">Escherichia phage vB_EcoM_EC001</name>
    <dbReference type="NCBI Taxonomy" id="2739754"/>
    <lineage>
        <taxon>Viruses</taxon>
        <taxon>Duplodnaviria</taxon>
        <taxon>Heunggongvirae</taxon>
        <taxon>Uroviricota</taxon>
        <taxon>Caudoviricetes</taxon>
        <taxon>Chimalliviridae</taxon>
        <taxon>Seoulvirus</taxon>
        <taxon>Seoulvirus SPN3US</taxon>
    </lineage>
</organism>
<dbReference type="EMBL" id="MN445185">
    <property type="protein sequence ID" value="QKN86048.1"/>
    <property type="molecule type" value="Genomic_DNA"/>
</dbReference>
<evidence type="ECO:0000313" key="1">
    <source>
        <dbReference type="EMBL" id="QKN86048.1"/>
    </source>
</evidence>
<gene>
    <name evidence="1" type="ORF">ACEC001_2050</name>
</gene>
<name>A0A7D4Z050_9CAUD</name>
<reference evidence="1 2" key="1">
    <citation type="submission" date="2019-09" db="EMBL/GenBank/DDBJ databases">
        <authorList>
            <person name="Lin J."/>
            <person name="Cucic S."/>
            <person name="Klem A."/>
            <person name="Kropinski A."/>
            <person name="Anany H."/>
        </authorList>
    </citation>
    <scope>NUCLEOTIDE SEQUENCE [LARGE SCALE GENOMIC DNA]</scope>
</reference>
<dbReference type="Proteomes" id="UP000515779">
    <property type="component" value="Segment"/>
</dbReference>
<protein>
    <submittedName>
        <fullName evidence="1">Uncharacterized protein</fullName>
    </submittedName>
</protein>
<proteinExistence type="predicted"/>
<evidence type="ECO:0000313" key="2">
    <source>
        <dbReference type="Proteomes" id="UP000515779"/>
    </source>
</evidence>
<sequence>MLRVVSESLTLHTQSLINCVEQYGWMSWMATNREFGAAPMEDYDVLYKWGFEAACDVVAELVTETIARYNARCDEPMPKQVPPQIPPLPTIDREQCRIWTMEELYDEHVRMLKPNELITGALNWFLHRFWTELVDVAGDEDNCSQVIWYDRAMFHRSLKDRSLCNLYIVDPCEDIVRVAEGNSYSDLVMPVVEKPMGIFLQGDAWVLTDDISGYLLDPDDIHSDEPDTIEYFHFTEQAARFLHLLK</sequence>
<accession>A0A7D4Z050</accession>